<keyword evidence="3" id="KW-1185">Reference proteome</keyword>
<comment type="caution">
    <text evidence="2">The sequence shown here is derived from an EMBL/GenBank/DDBJ whole genome shotgun (WGS) entry which is preliminary data.</text>
</comment>
<dbReference type="Gene3D" id="2.40.70.10">
    <property type="entry name" value="Acid Proteases"/>
    <property type="match status" value="2"/>
</dbReference>
<proteinExistence type="predicted"/>
<dbReference type="InterPro" id="IPR021109">
    <property type="entry name" value="Peptidase_aspartic_dom_sf"/>
</dbReference>
<dbReference type="Proteomes" id="UP000591131">
    <property type="component" value="Unassembled WGS sequence"/>
</dbReference>
<dbReference type="AlphaFoldDB" id="A0A7J6L833"/>
<dbReference type="OrthoDB" id="1429392at2759"/>
<dbReference type="SUPFAM" id="SSF50630">
    <property type="entry name" value="Acid proteases"/>
    <property type="match status" value="1"/>
</dbReference>
<evidence type="ECO:0000313" key="2">
    <source>
        <dbReference type="EMBL" id="KAF4655320.1"/>
    </source>
</evidence>
<evidence type="ECO:0000259" key="1">
    <source>
        <dbReference type="PROSITE" id="PS51767"/>
    </source>
</evidence>
<feature type="domain" description="Peptidase A1" evidence="1">
    <location>
        <begin position="27"/>
        <end position="363"/>
    </location>
</feature>
<protein>
    <recommendedName>
        <fullName evidence="1">Peptidase A1 domain-containing protein</fullName>
    </recommendedName>
</protein>
<dbReference type="PROSITE" id="PS51767">
    <property type="entry name" value="PEPTIDASE_A1"/>
    <property type="match status" value="1"/>
</dbReference>
<evidence type="ECO:0000313" key="3">
    <source>
        <dbReference type="Proteomes" id="UP000591131"/>
    </source>
</evidence>
<name>A0A7J6L833_PERCH</name>
<gene>
    <name evidence="2" type="ORF">FOL47_009482</name>
</gene>
<sequence length="370" mass="41122">MAPWSKLTIPAALGSSTYCLPISLPLADNTITLSLDGQYIKLLTDSCSSATLVVYGPEYERLHGVGSCKTFGSCYFCSTENPCNDLLQRKNSTGEFGDGDVYIYVEHTLSLDIGNITISDFEVGLVIYSYNVYEEKPHVASILGLAFGLSEHPPTFLEQLRKHGVIGSLSYSVRTNGDVSTLTGNITLDDTSQMRVGTDVRLTRDPAEFKQLVVIPLWPVSFLNSKGALLRYRYVGYDTTTKKDGPSLGYVDTGSKGIHLPEGDFDNFRRVADKFIRFSRKLDVYIVGKENISHLPVLALTLGEAPHQIDIRIQPKHYVYRCSRRSCTVGVFCYSLGEPILGHPLFHAYDVGFYLSSDRPYTTIQESVNY</sequence>
<dbReference type="EMBL" id="JAAPAO010000664">
    <property type="protein sequence ID" value="KAF4655320.1"/>
    <property type="molecule type" value="Genomic_DNA"/>
</dbReference>
<dbReference type="InterPro" id="IPR033121">
    <property type="entry name" value="PEPTIDASE_A1"/>
</dbReference>
<accession>A0A7J6L833</accession>
<organism evidence="2 3">
    <name type="scientific">Perkinsus chesapeaki</name>
    <name type="common">Clam parasite</name>
    <name type="synonym">Perkinsus andrewsi</name>
    <dbReference type="NCBI Taxonomy" id="330153"/>
    <lineage>
        <taxon>Eukaryota</taxon>
        <taxon>Sar</taxon>
        <taxon>Alveolata</taxon>
        <taxon>Perkinsozoa</taxon>
        <taxon>Perkinsea</taxon>
        <taxon>Perkinsida</taxon>
        <taxon>Perkinsidae</taxon>
        <taxon>Perkinsus</taxon>
    </lineage>
</organism>
<reference evidence="2 3" key="1">
    <citation type="submission" date="2020-04" db="EMBL/GenBank/DDBJ databases">
        <title>Perkinsus chesapeaki whole genome sequence.</title>
        <authorList>
            <person name="Bogema D.R."/>
        </authorList>
    </citation>
    <scope>NUCLEOTIDE SEQUENCE [LARGE SCALE GENOMIC DNA]</scope>
    <source>
        <strain evidence="2">ATCC PRA-425</strain>
    </source>
</reference>